<dbReference type="EMBL" id="DSRU01000416">
    <property type="protein sequence ID" value="HFN01511.1"/>
    <property type="molecule type" value="Genomic_DNA"/>
</dbReference>
<dbReference type="PANTHER" id="PTHR10161">
    <property type="entry name" value="TARTRATE-RESISTANT ACID PHOSPHATASE TYPE 5"/>
    <property type="match status" value="1"/>
</dbReference>
<dbReference type="InterPro" id="IPR051558">
    <property type="entry name" value="Metallophosphoesterase_PAP"/>
</dbReference>
<dbReference type="InterPro" id="IPR004843">
    <property type="entry name" value="Calcineurin-like_PHP"/>
</dbReference>
<sequence length="320" mass="36480">MQMKRRDMLIKSSLVAFFLVVTRYVADFLGIRADWLFNLSEIKLDPAIAQMPDPPGLRLRFAIIADTGWGDSAQYGVAQAMTRYYQQYPYPLVLLAGDNIYRNGEMWKIGPVFERPYRALLNAKVSFRACLGNHDIRTNNGDGQVNYPLFNMAGRYYTFHEKNVQFFMLDTNNNVDWQAQLKWLEAELQQSESPWKVVCGHYPVYSCGRYGNTPRLLKTLTPLLEKYGVQLYVNGHEHNYQRSKVIRGVTYLVAGNGGAPLYPVQLQNWVAYTAARHGFTVVEVFDDRLQIQAIGADGDVFDHTTLQLAERRSPETSAAG</sequence>
<dbReference type="InterPro" id="IPR029052">
    <property type="entry name" value="Metallo-depent_PP-like"/>
</dbReference>
<comment type="caution">
    <text evidence="4">The sequence shown here is derived from an EMBL/GenBank/DDBJ whole genome shotgun (WGS) entry which is preliminary data.</text>
</comment>
<proteinExistence type="predicted"/>
<evidence type="ECO:0000256" key="2">
    <source>
        <dbReference type="ARBA" id="ARBA00022801"/>
    </source>
</evidence>
<name>A0A7C3KIX6_9CYAN</name>
<dbReference type="PANTHER" id="PTHR10161:SF14">
    <property type="entry name" value="TARTRATE-RESISTANT ACID PHOSPHATASE TYPE 5"/>
    <property type="match status" value="1"/>
</dbReference>
<evidence type="ECO:0000259" key="3">
    <source>
        <dbReference type="Pfam" id="PF00149"/>
    </source>
</evidence>
<dbReference type="AlphaFoldDB" id="A0A7C3KIX6"/>
<keyword evidence="2" id="KW-0378">Hydrolase</keyword>
<evidence type="ECO:0000256" key="1">
    <source>
        <dbReference type="ARBA" id="ARBA00022729"/>
    </source>
</evidence>
<keyword evidence="1" id="KW-0732">Signal</keyword>
<accession>A0A7C3KIX6</accession>
<protein>
    <submittedName>
        <fullName evidence="4">Metallophosphoesterase</fullName>
    </submittedName>
</protein>
<dbReference type="GO" id="GO:0016787">
    <property type="term" value="F:hydrolase activity"/>
    <property type="evidence" value="ECO:0007669"/>
    <property type="project" value="UniProtKB-KW"/>
</dbReference>
<organism evidence="4">
    <name type="scientific">Oscillatoriales cyanobacterium SpSt-418</name>
    <dbReference type="NCBI Taxonomy" id="2282169"/>
    <lineage>
        <taxon>Bacteria</taxon>
        <taxon>Bacillati</taxon>
        <taxon>Cyanobacteriota</taxon>
        <taxon>Cyanophyceae</taxon>
        <taxon>Oscillatoriophycideae</taxon>
        <taxon>Oscillatoriales</taxon>
    </lineage>
</organism>
<feature type="domain" description="Calcineurin-like phosphoesterase" evidence="3">
    <location>
        <begin position="59"/>
        <end position="240"/>
    </location>
</feature>
<reference evidence="4" key="1">
    <citation type="journal article" date="2020" name="mSystems">
        <title>Genome- and Community-Level Interaction Insights into Carbon Utilization and Element Cycling Functions of Hydrothermarchaeota in Hydrothermal Sediment.</title>
        <authorList>
            <person name="Zhou Z."/>
            <person name="Liu Y."/>
            <person name="Xu W."/>
            <person name="Pan J."/>
            <person name="Luo Z.H."/>
            <person name="Li M."/>
        </authorList>
    </citation>
    <scope>NUCLEOTIDE SEQUENCE [LARGE SCALE GENOMIC DNA]</scope>
    <source>
        <strain evidence="4">SpSt-418</strain>
    </source>
</reference>
<gene>
    <name evidence="4" type="ORF">ENR64_27945</name>
</gene>
<evidence type="ECO:0000313" key="4">
    <source>
        <dbReference type="EMBL" id="HFN01511.1"/>
    </source>
</evidence>
<dbReference type="SUPFAM" id="SSF56300">
    <property type="entry name" value="Metallo-dependent phosphatases"/>
    <property type="match status" value="1"/>
</dbReference>
<dbReference type="Pfam" id="PF00149">
    <property type="entry name" value="Metallophos"/>
    <property type="match status" value="1"/>
</dbReference>
<dbReference type="Gene3D" id="3.60.21.10">
    <property type="match status" value="1"/>
</dbReference>